<keyword evidence="3" id="KW-1185">Reference proteome</keyword>
<accession>A0A195DHR8</accession>
<feature type="compositionally biased region" description="Basic and acidic residues" evidence="1">
    <location>
        <begin position="187"/>
        <end position="196"/>
    </location>
</feature>
<sequence>KSESPTVDVGFEDFSEKRSSSKTITLLRPRSTSYIGFIRDYHKKNRRSSTVVINPGYFALHNVIFSSSSREHFQAFAKPKRSSRYSLPSRVNRKFIPVPSHAWREISSPSTRAAPRDWRLPGSKEDRAARIEIRRAGHESELREPSGMIVCIRDKRLDLCWWDHTCDDDDDEDDDDDDDDEDDDSEETRTDTRREVNARTRRCEEGLEIKGIKEMRSETKGHNAVSVNCDARIKETVTPGEKESRKREERERRIFGGFAVARRTRTLTQHKGRVLRIAARIVGPARGHTGPYIAGLMGLTRPRRHSGRRYTGRRGPRLDNNHIHRETHNANRKDAAYYAGMSTEGSRGSSRRRAYLPFSANDLCMRVCVKGSEFISSTLFELPSNRETLAALSRSYNLFRLRMHTGMHADEVDNVGGGGRRDAAQGIHNTYRQDSTPRGLLNRSTLTKVLPCRYVLTAHAILINSLERGQELEVL</sequence>
<name>A0A195DHR8_9HYME</name>
<proteinExistence type="predicted"/>
<organism evidence="2 3">
    <name type="scientific">Trachymyrmex cornetzi</name>
    <dbReference type="NCBI Taxonomy" id="471704"/>
    <lineage>
        <taxon>Eukaryota</taxon>
        <taxon>Metazoa</taxon>
        <taxon>Ecdysozoa</taxon>
        <taxon>Arthropoda</taxon>
        <taxon>Hexapoda</taxon>
        <taxon>Insecta</taxon>
        <taxon>Pterygota</taxon>
        <taxon>Neoptera</taxon>
        <taxon>Endopterygota</taxon>
        <taxon>Hymenoptera</taxon>
        <taxon>Apocrita</taxon>
        <taxon>Aculeata</taxon>
        <taxon>Formicoidea</taxon>
        <taxon>Formicidae</taxon>
        <taxon>Myrmicinae</taxon>
        <taxon>Trachymyrmex</taxon>
    </lineage>
</organism>
<dbReference type="Proteomes" id="UP000078492">
    <property type="component" value="Unassembled WGS sequence"/>
</dbReference>
<reference evidence="2 3" key="1">
    <citation type="submission" date="2015-09" db="EMBL/GenBank/DDBJ databases">
        <title>Trachymyrmex cornetzi WGS genome.</title>
        <authorList>
            <person name="Nygaard S."/>
            <person name="Hu H."/>
            <person name="Boomsma J."/>
            <person name="Zhang G."/>
        </authorList>
    </citation>
    <scope>NUCLEOTIDE SEQUENCE [LARGE SCALE GENOMIC DNA]</scope>
    <source>
        <strain evidence="2">Tcor2-1</strain>
        <tissue evidence="2">Whole body</tissue>
    </source>
</reference>
<evidence type="ECO:0000313" key="3">
    <source>
        <dbReference type="Proteomes" id="UP000078492"/>
    </source>
</evidence>
<dbReference type="AlphaFoldDB" id="A0A195DHR8"/>
<feature type="compositionally biased region" description="Acidic residues" evidence="1">
    <location>
        <begin position="169"/>
        <end position="186"/>
    </location>
</feature>
<dbReference type="EMBL" id="KQ980824">
    <property type="protein sequence ID" value="KYN12448.1"/>
    <property type="molecule type" value="Genomic_DNA"/>
</dbReference>
<protein>
    <submittedName>
        <fullName evidence="2">Uncharacterized protein</fullName>
    </submittedName>
</protein>
<evidence type="ECO:0000313" key="2">
    <source>
        <dbReference type="EMBL" id="KYN12448.1"/>
    </source>
</evidence>
<feature type="region of interest" description="Disordered" evidence="1">
    <location>
        <begin position="169"/>
        <end position="196"/>
    </location>
</feature>
<feature type="non-terminal residue" evidence="2">
    <location>
        <position position="1"/>
    </location>
</feature>
<gene>
    <name evidence="2" type="ORF">ALC57_15174</name>
</gene>
<evidence type="ECO:0000256" key="1">
    <source>
        <dbReference type="SAM" id="MobiDB-lite"/>
    </source>
</evidence>